<gene>
    <name evidence="1" type="ORF">DPMN_102540</name>
</gene>
<sequence length="311" mass="34100">MGDCASTSTALHPVGIVLKSADPSQCADFIPVLPSINKIILRNVTCSFSWQRSLLSSLLTLNHEVMCTLLDISIECEDGAKRIRRADINKGLNNSFRINIEEDSPNLLKALHGLNIKTLCLREDLDVHHSDLSKVFSSLTHLETLSIETLAWFVTSYLWKALHGLNIKTLCLRSALEDLAMHHVIECSQSLSSLTHLETLCIDLCCGSSLLWKALHGLNIKSLRMGAMSGGLNVEHVECQSQSLSSLTHLETLSITARFDSPGLWKALHGLNIKSLSIDQKDLNVDDVESLSAVTIITHTAGNAYTACGYI</sequence>
<dbReference type="Proteomes" id="UP000828390">
    <property type="component" value="Unassembled WGS sequence"/>
</dbReference>
<accession>A0A9D4LJI7</accession>
<reference evidence="1" key="2">
    <citation type="submission" date="2020-11" db="EMBL/GenBank/DDBJ databases">
        <authorList>
            <person name="McCartney M.A."/>
            <person name="Auch B."/>
            <person name="Kono T."/>
            <person name="Mallez S."/>
            <person name="Becker A."/>
            <person name="Gohl D.M."/>
            <person name="Silverstein K.A.T."/>
            <person name="Koren S."/>
            <person name="Bechman K.B."/>
            <person name="Herman A."/>
            <person name="Abrahante J.E."/>
            <person name="Garbe J."/>
        </authorList>
    </citation>
    <scope>NUCLEOTIDE SEQUENCE</scope>
    <source>
        <strain evidence="1">Duluth1</strain>
        <tissue evidence="1">Whole animal</tissue>
    </source>
</reference>
<name>A0A9D4LJI7_DREPO</name>
<comment type="caution">
    <text evidence="1">The sequence shown here is derived from an EMBL/GenBank/DDBJ whole genome shotgun (WGS) entry which is preliminary data.</text>
</comment>
<dbReference type="EMBL" id="JAIWYP010000003">
    <property type="protein sequence ID" value="KAH3859718.1"/>
    <property type="molecule type" value="Genomic_DNA"/>
</dbReference>
<dbReference type="Gene3D" id="3.80.10.10">
    <property type="entry name" value="Ribonuclease Inhibitor"/>
    <property type="match status" value="1"/>
</dbReference>
<dbReference type="InterPro" id="IPR032675">
    <property type="entry name" value="LRR_dom_sf"/>
</dbReference>
<organism evidence="1 2">
    <name type="scientific">Dreissena polymorpha</name>
    <name type="common">Zebra mussel</name>
    <name type="synonym">Mytilus polymorpha</name>
    <dbReference type="NCBI Taxonomy" id="45954"/>
    <lineage>
        <taxon>Eukaryota</taxon>
        <taxon>Metazoa</taxon>
        <taxon>Spiralia</taxon>
        <taxon>Lophotrochozoa</taxon>
        <taxon>Mollusca</taxon>
        <taxon>Bivalvia</taxon>
        <taxon>Autobranchia</taxon>
        <taxon>Heteroconchia</taxon>
        <taxon>Euheterodonta</taxon>
        <taxon>Imparidentia</taxon>
        <taxon>Neoheterodontei</taxon>
        <taxon>Myida</taxon>
        <taxon>Dreissenoidea</taxon>
        <taxon>Dreissenidae</taxon>
        <taxon>Dreissena</taxon>
    </lineage>
</organism>
<protein>
    <submittedName>
        <fullName evidence="1">Uncharacterized protein</fullName>
    </submittedName>
</protein>
<proteinExistence type="predicted"/>
<evidence type="ECO:0000313" key="2">
    <source>
        <dbReference type="Proteomes" id="UP000828390"/>
    </source>
</evidence>
<reference evidence="1" key="1">
    <citation type="journal article" date="2019" name="bioRxiv">
        <title>The Genome of the Zebra Mussel, Dreissena polymorpha: A Resource for Invasive Species Research.</title>
        <authorList>
            <person name="McCartney M.A."/>
            <person name="Auch B."/>
            <person name="Kono T."/>
            <person name="Mallez S."/>
            <person name="Zhang Y."/>
            <person name="Obille A."/>
            <person name="Becker A."/>
            <person name="Abrahante J.E."/>
            <person name="Garbe J."/>
            <person name="Badalamenti J.P."/>
            <person name="Herman A."/>
            <person name="Mangelson H."/>
            <person name="Liachko I."/>
            <person name="Sullivan S."/>
            <person name="Sone E.D."/>
            <person name="Koren S."/>
            <person name="Silverstein K.A.T."/>
            <person name="Beckman K.B."/>
            <person name="Gohl D.M."/>
        </authorList>
    </citation>
    <scope>NUCLEOTIDE SEQUENCE</scope>
    <source>
        <strain evidence="1">Duluth1</strain>
        <tissue evidence="1">Whole animal</tissue>
    </source>
</reference>
<evidence type="ECO:0000313" key="1">
    <source>
        <dbReference type="EMBL" id="KAH3859718.1"/>
    </source>
</evidence>
<dbReference type="AlphaFoldDB" id="A0A9D4LJI7"/>
<keyword evidence="2" id="KW-1185">Reference proteome</keyword>